<accession>A0A8X6FV72</accession>
<evidence type="ECO:0000256" key="1">
    <source>
        <dbReference type="SAM" id="Coils"/>
    </source>
</evidence>
<keyword evidence="3" id="KW-1185">Reference proteome</keyword>
<dbReference type="EMBL" id="BMAO01033379">
    <property type="protein sequence ID" value="GFQ89157.1"/>
    <property type="molecule type" value="Genomic_DNA"/>
</dbReference>
<evidence type="ECO:0000313" key="2">
    <source>
        <dbReference type="EMBL" id="GFQ89157.1"/>
    </source>
</evidence>
<dbReference type="AlphaFoldDB" id="A0A8X6FV72"/>
<proteinExistence type="predicted"/>
<sequence>MEITKARKGKELLDALSNENIYQAKRRLNQELNPNCWKRNQNGEIETPLSLIIKSCLQGITQDNEEVLTKLLKYKDLDFSQIKPIQDIEKNPWVKQIIEQAITERLTDAIDRRDFDDVKKLVEDNCFINRAIVTAAFESIERIRNYLNEKFPTSAEQPVANTNNIPKDFEGFVEELEKTKAQLVEKEQELTNKTVEISQLKRDLKQVRKKEIGFHQKSVLKV</sequence>
<keyword evidence="1" id="KW-0175">Coiled coil</keyword>
<organism evidence="2 3">
    <name type="scientific">Trichonephila clavata</name>
    <name type="common">Joro spider</name>
    <name type="synonym">Nephila clavata</name>
    <dbReference type="NCBI Taxonomy" id="2740835"/>
    <lineage>
        <taxon>Eukaryota</taxon>
        <taxon>Metazoa</taxon>
        <taxon>Ecdysozoa</taxon>
        <taxon>Arthropoda</taxon>
        <taxon>Chelicerata</taxon>
        <taxon>Arachnida</taxon>
        <taxon>Araneae</taxon>
        <taxon>Araneomorphae</taxon>
        <taxon>Entelegynae</taxon>
        <taxon>Araneoidea</taxon>
        <taxon>Nephilidae</taxon>
        <taxon>Trichonephila</taxon>
    </lineage>
</organism>
<dbReference type="Proteomes" id="UP000887116">
    <property type="component" value="Unassembled WGS sequence"/>
</dbReference>
<evidence type="ECO:0000313" key="3">
    <source>
        <dbReference type="Proteomes" id="UP000887116"/>
    </source>
</evidence>
<dbReference type="OrthoDB" id="194358at2759"/>
<feature type="coiled-coil region" evidence="1">
    <location>
        <begin position="169"/>
        <end position="210"/>
    </location>
</feature>
<reference evidence="2" key="1">
    <citation type="submission" date="2020-07" db="EMBL/GenBank/DDBJ databases">
        <title>Multicomponent nature underlies the extraordinary mechanical properties of spider dragline silk.</title>
        <authorList>
            <person name="Kono N."/>
            <person name="Nakamura H."/>
            <person name="Mori M."/>
            <person name="Yoshida Y."/>
            <person name="Ohtoshi R."/>
            <person name="Malay A.D."/>
            <person name="Moran D.A.P."/>
            <person name="Tomita M."/>
            <person name="Numata K."/>
            <person name="Arakawa K."/>
        </authorList>
    </citation>
    <scope>NUCLEOTIDE SEQUENCE</scope>
</reference>
<name>A0A8X6FV72_TRICU</name>
<protein>
    <submittedName>
        <fullName evidence="2">Ankyrin repeat family protein</fullName>
    </submittedName>
</protein>
<comment type="caution">
    <text evidence="2">The sequence shown here is derived from an EMBL/GenBank/DDBJ whole genome shotgun (WGS) entry which is preliminary data.</text>
</comment>
<gene>
    <name evidence="2" type="primary">N499_0390</name>
    <name evidence="2" type="ORF">TNCT_168251</name>
</gene>